<keyword evidence="1" id="KW-1133">Transmembrane helix</keyword>
<keyword evidence="1" id="KW-0812">Transmembrane</keyword>
<feature type="transmembrane region" description="Helical" evidence="1">
    <location>
        <begin position="237"/>
        <end position="253"/>
    </location>
</feature>
<accession>X1MV16</accession>
<feature type="transmembrane region" description="Helical" evidence="1">
    <location>
        <begin position="259"/>
        <end position="277"/>
    </location>
</feature>
<gene>
    <name evidence="2" type="ORF">S06H3_17816</name>
</gene>
<name>X1MV16_9ZZZZ</name>
<dbReference type="EMBL" id="BARV01008942">
    <property type="protein sequence ID" value="GAI10224.1"/>
    <property type="molecule type" value="Genomic_DNA"/>
</dbReference>
<feature type="non-terminal residue" evidence="2">
    <location>
        <position position="1"/>
    </location>
</feature>
<reference evidence="2" key="1">
    <citation type="journal article" date="2014" name="Front. Microbiol.">
        <title>High frequency of phylogenetically diverse reductive dehalogenase-homologous genes in deep subseafloor sedimentary metagenomes.</title>
        <authorList>
            <person name="Kawai M."/>
            <person name="Futagami T."/>
            <person name="Toyoda A."/>
            <person name="Takaki Y."/>
            <person name="Nishi S."/>
            <person name="Hori S."/>
            <person name="Arai W."/>
            <person name="Tsubouchi T."/>
            <person name="Morono Y."/>
            <person name="Uchiyama I."/>
            <person name="Ito T."/>
            <person name="Fujiyama A."/>
            <person name="Inagaki F."/>
            <person name="Takami H."/>
        </authorList>
    </citation>
    <scope>NUCLEOTIDE SEQUENCE</scope>
    <source>
        <strain evidence="2">Expedition CK06-06</strain>
    </source>
</reference>
<feature type="transmembrane region" description="Helical" evidence="1">
    <location>
        <begin position="191"/>
        <end position="209"/>
    </location>
</feature>
<evidence type="ECO:0000313" key="2">
    <source>
        <dbReference type="EMBL" id="GAI10224.1"/>
    </source>
</evidence>
<proteinExistence type="predicted"/>
<protein>
    <recommendedName>
        <fullName evidence="3">Glycosyltransferase RgtA/B/C/D-like domain-containing protein</fullName>
    </recommendedName>
</protein>
<evidence type="ECO:0000256" key="1">
    <source>
        <dbReference type="SAM" id="Phobius"/>
    </source>
</evidence>
<feature type="transmembrane region" description="Helical" evidence="1">
    <location>
        <begin position="87"/>
        <end position="105"/>
    </location>
</feature>
<comment type="caution">
    <text evidence="2">The sequence shown here is derived from an EMBL/GenBank/DDBJ whole genome shotgun (WGS) entry which is preliminary data.</text>
</comment>
<sequence>IIASVWLIRRKSLSEVTAEEDAPSVALSSPRFTQLTLLNALIFIVSIVLLLVSETRPVGYFILMAVFAGIVFVQILGITNGSGWQKAIILGELVLLALNLTWSVTLKYPLYIGATDIPYHLYFIDSILQSSHVTDAMGSYQYFPLYHTFLASGVEVLGVNLRDGFFILAALAYVPTILFAYLIFKSITKSARLSLIACFLFSVSAEFIYYGGYMVTRSLAFVFFMVILYLLFRQPRSIGFIAVLALFSATIILTHQTTLAYISVILALFVGFQWLMARPQSNPGSQIKFTSIYLAIFVAAFVSYWLLGTGGYVQEAASSIEVSELIGPPG</sequence>
<dbReference type="AlphaFoldDB" id="X1MV16"/>
<feature type="transmembrane region" description="Helical" evidence="1">
    <location>
        <begin position="165"/>
        <end position="184"/>
    </location>
</feature>
<feature type="transmembrane region" description="Helical" evidence="1">
    <location>
        <begin position="35"/>
        <end position="52"/>
    </location>
</feature>
<evidence type="ECO:0008006" key="3">
    <source>
        <dbReference type="Google" id="ProtNLM"/>
    </source>
</evidence>
<feature type="transmembrane region" description="Helical" evidence="1">
    <location>
        <begin position="289"/>
        <end position="307"/>
    </location>
</feature>
<feature type="transmembrane region" description="Helical" evidence="1">
    <location>
        <begin position="58"/>
        <end position="78"/>
    </location>
</feature>
<organism evidence="2">
    <name type="scientific">marine sediment metagenome</name>
    <dbReference type="NCBI Taxonomy" id="412755"/>
    <lineage>
        <taxon>unclassified sequences</taxon>
        <taxon>metagenomes</taxon>
        <taxon>ecological metagenomes</taxon>
    </lineage>
</organism>
<keyword evidence="1" id="KW-0472">Membrane</keyword>
<feature type="non-terminal residue" evidence="2">
    <location>
        <position position="330"/>
    </location>
</feature>
<feature type="transmembrane region" description="Helical" evidence="1">
    <location>
        <begin position="215"/>
        <end position="232"/>
    </location>
</feature>